<keyword evidence="2 6" id="KW-1003">Cell membrane</keyword>
<keyword evidence="3 6" id="KW-0812">Transmembrane</keyword>
<dbReference type="OrthoDB" id="9779114at2"/>
<evidence type="ECO:0000256" key="1">
    <source>
        <dbReference type="ARBA" id="ARBA00004651"/>
    </source>
</evidence>
<dbReference type="GO" id="GO:0005886">
    <property type="term" value="C:plasma membrane"/>
    <property type="evidence" value="ECO:0007669"/>
    <property type="project" value="UniProtKB-SubCell"/>
</dbReference>
<feature type="transmembrane region" description="Helical" evidence="6">
    <location>
        <begin position="20"/>
        <end position="42"/>
    </location>
</feature>
<name>N0B4K3_9HYPH</name>
<feature type="transmembrane region" description="Helical" evidence="6">
    <location>
        <begin position="67"/>
        <end position="85"/>
    </location>
</feature>
<comment type="similarity">
    <text evidence="6">Belongs to the TVP38/TMEM64 family.</text>
</comment>
<organism evidence="8 9">
    <name type="scientific">Hyphomicrobium denitrificans 1NES1</name>
    <dbReference type="NCBI Taxonomy" id="670307"/>
    <lineage>
        <taxon>Bacteria</taxon>
        <taxon>Pseudomonadati</taxon>
        <taxon>Pseudomonadota</taxon>
        <taxon>Alphaproteobacteria</taxon>
        <taxon>Hyphomicrobiales</taxon>
        <taxon>Hyphomicrobiaceae</taxon>
        <taxon>Hyphomicrobium</taxon>
    </lineage>
</organism>
<protein>
    <recommendedName>
        <fullName evidence="6">TVP38/TMEM64 family membrane protein</fullName>
    </recommendedName>
</protein>
<dbReference type="InterPro" id="IPR032816">
    <property type="entry name" value="VTT_dom"/>
</dbReference>
<evidence type="ECO:0000256" key="3">
    <source>
        <dbReference type="ARBA" id="ARBA00022692"/>
    </source>
</evidence>
<dbReference type="PANTHER" id="PTHR12677">
    <property type="entry name" value="GOLGI APPARATUS MEMBRANE PROTEIN TVP38-RELATED"/>
    <property type="match status" value="1"/>
</dbReference>
<dbReference type="HOGENOM" id="CLU_038944_7_0_5"/>
<keyword evidence="5 6" id="KW-0472">Membrane</keyword>
<evidence type="ECO:0000256" key="5">
    <source>
        <dbReference type="ARBA" id="ARBA00023136"/>
    </source>
</evidence>
<dbReference type="STRING" id="670307.HYPDE_27363"/>
<feature type="transmembrane region" description="Helical" evidence="6">
    <location>
        <begin position="153"/>
        <end position="175"/>
    </location>
</feature>
<gene>
    <name evidence="8" type="ORF">HYPDE_27363</name>
</gene>
<evidence type="ECO:0000313" key="9">
    <source>
        <dbReference type="Proteomes" id="UP000005952"/>
    </source>
</evidence>
<keyword evidence="4 6" id="KW-1133">Transmembrane helix</keyword>
<evidence type="ECO:0000259" key="7">
    <source>
        <dbReference type="Pfam" id="PF09335"/>
    </source>
</evidence>
<evidence type="ECO:0000256" key="2">
    <source>
        <dbReference type="ARBA" id="ARBA00022475"/>
    </source>
</evidence>
<dbReference type="EMBL" id="CP005587">
    <property type="protein sequence ID" value="AGK57152.1"/>
    <property type="molecule type" value="Genomic_DNA"/>
</dbReference>
<evidence type="ECO:0000256" key="6">
    <source>
        <dbReference type="RuleBase" id="RU366058"/>
    </source>
</evidence>
<reference evidence="8 9" key="1">
    <citation type="journal article" date="2013" name="Genome Announc.">
        <title>Genome sequences for three denitrifying bacterial strains isolated from a uranium- and nitrate-contaminated subsurface environment.</title>
        <authorList>
            <person name="Venkatramanan R."/>
            <person name="Prakash O."/>
            <person name="Woyke T."/>
            <person name="Chain P."/>
            <person name="Goodwin L.A."/>
            <person name="Watson D."/>
            <person name="Brooks S."/>
            <person name="Kostka J.E."/>
            <person name="Green S.J."/>
        </authorList>
    </citation>
    <scope>NUCLEOTIDE SEQUENCE [LARGE SCALE GENOMIC DNA]</scope>
    <source>
        <strain evidence="8 9">1NES1</strain>
    </source>
</reference>
<comment type="subcellular location">
    <subcellularLocation>
        <location evidence="1 6">Cell membrane</location>
        <topology evidence="1 6">Multi-pass membrane protein</topology>
    </subcellularLocation>
</comment>
<feature type="transmembrane region" description="Helical" evidence="6">
    <location>
        <begin position="97"/>
        <end position="123"/>
    </location>
</feature>
<feature type="transmembrane region" description="Helical" evidence="6">
    <location>
        <begin position="182"/>
        <end position="204"/>
    </location>
</feature>
<dbReference type="eggNOG" id="COG0398">
    <property type="taxonomic scope" value="Bacteria"/>
</dbReference>
<sequence length="250" mass="26915">MPRSSHEIFAGRRAPTQRNWVRVALLPALIILGLAAFLGLHLDRYLTFEALAANRSWLLLQVELNPALIALAFAAVYIAAATLSLPGSSILTMSAGFLFGLYVGTAIAVVSATVGATLLFFIARTSFGEFLRGRALGALQSLKDGFQKSAFNYLLFLRLVPLFPFWLINLAAAFLDVPPRTFVAGTFLGIIPGAAVYASVGSGLGQILNQGRKPDLDILFTPNILIPILALAALSLVPVGYRWFRRGKPS</sequence>
<accession>N0B4K3</accession>
<dbReference type="Proteomes" id="UP000005952">
    <property type="component" value="Chromosome"/>
</dbReference>
<dbReference type="InterPro" id="IPR015414">
    <property type="entry name" value="TMEM64"/>
</dbReference>
<proteinExistence type="inferred from homology"/>
<keyword evidence="9" id="KW-1185">Reference proteome</keyword>
<dbReference type="KEGG" id="hdt:HYPDE_27363"/>
<feature type="transmembrane region" description="Helical" evidence="6">
    <location>
        <begin position="224"/>
        <end position="244"/>
    </location>
</feature>
<dbReference type="AlphaFoldDB" id="N0B4K3"/>
<feature type="domain" description="VTT" evidence="7">
    <location>
        <begin position="86"/>
        <end position="202"/>
    </location>
</feature>
<evidence type="ECO:0000313" key="8">
    <source>
        <dbReference type="EMBL" id="AGK57152.1"/>
    </source>
</evidence>
<evidence type="ECO:0000256" key="4">
    <source>
        <dbReference type="ARBA" id="ARBA00022989"/>
    </source>
</evidence>
<dbReference type="PANTHER" id="PTHR12677:SF59">
    <property type="entry name" value="GOLGI APPARATUS MEMBRANE PROTEIN TVP38-RELATED"/>
    <property type="match status" value="1"/>
</dbReference>
<dbReference type="Pfam" id="PF09335">
    <property type="entry name" value="VTT_dom"/>
    <property type="match status" value="1"/>
</dbReference>